<sequence>MIVVLPLKPLEPPYPRSYDPNAKCDFHARADLIDGGWLKFKENELNMNNNPLPAHGGQSINALSHKPLDLESNGTEESLAHSAQVAVLGQDRDYPPKPFIIRYDLVHRS</sequence>
<dbReference type="AlphaFoldDB" id="A0A371H271"/>
<gene>
    <name evidence="1" type="ORF">CR513_20383</name>
</gene>
<dbReference type="EMBL" id="QJKJ01003778">
    <property type="protein sequence ID" value="RDX96902.1"/>
    <property type="molecule type" value="Genomic_DNA"/>
</dbReference>
<dbReference type="Proteomes" id="UP000257109">
    <property type="component" value="Unassembled WGS sequence"/>
</dbReference>
<protein>
    <submittedName>
        <fullName evidence="1">Uncharacterized protein</fullName>
    </submittedName>
</protein>
<feature type="non-terminal residue" evidence="1">
    <location>
        <position position="1"/>
    </location>
</feature>
<reference evidence="1" key="1">
    <citation type="submission" date="2018-05" db="EMBL/GenBank/DDBJ databases">
        <title>Draft genome of Mucuna pruriens seed.</title>
        <authorList>
            <person name="Nnadi N.E."/>
            <person name="Vos R."/>
            <person name="Hasami M.H."/>
            <person name="Devisetty U.K."/>
            <person name="Aguiy J.C."/>
        </authorList>
    </citation>
    <scope>NUCLEOTIDE SEQUENCE [LARGE SCALE GENOMIC DNA]</scope>
    <source>
        <strain evidence="1">JCA_2017</strain>
    </source>
</reference>
<organism evidence="1 2">
    <name type="scientific">Mucuna pruriens</name>
    <name type="common">Velvet bean</name>
    <name type="synonym">Dolichos pruriens</name>
    <dbReference type="NCBI Taxonomy" id="157652"/>
    <lineage>
        <taxon>Eukaryota</taxon>
        <taxon>Viridiplantae</taxon>
        <taxon>Streptophyta</taxon>
        <taxon>Embryophyta</taxon>
        <taxon>Tracheophyta</taxon>
        <taxon>Spermatophyta</taxon>
        <taxon>Magnoliopsida</taxon>
        <taxon>eudicotyledons</taxon>
        <taxon>Gunneridae</taxon>
        <taxon>Pentapetalae</taxon>
        <taxon>rosids</taxon>
        <taxon>fabids</taxon>
        <taxon>Fabales</taxon>
        <taxon>Fabaceae</taxon>
        <taxon>Papilionoideae</taxon>
        <taxon>50 kb inversion clade</taxon>
        <taxon>NPAAA clade</taxon>
        <taxon>indigoferoid/millettioid clade</taxon>
        <taxon>Phaseoleae</taxon>
        <taxon>Mucuna</taxon>
    </lineage>
</organism>
<comment type="caution">
    <text evidence="1">The sequence shown here is derived from an EMBL/GenBank/DDBJ whole genome shotgun (WGS) entry which is preliminary data.</text>
</comment>
<evidence type="ECO:0000313" key="2">
    <source>
        <dbReference type="Proteomes" id="UP000257109"/>
    </source>
</evidence>
<proteinExistence type="predicted"/>
<keyword evidence="2" id="KW-1185">Reference proteome</keyword>
<evidence type="ECO:0000313" key="1">
    <source>
        <dbReference type="EMBL" id="RDX96902.1"/>
    </source>
</evidence>
<name>A0A371H271_MUCPR</name>
<accession>A0A371H271</accession>